<dbReference type="STRING" id="360412.LARV_01846"/>
<dbReference type="InterPro" id="IPR036098">
    <property type="entry name" value="Thymidylate_synthase_ThyX_sf"/>
</dbReference>
<proteinExistence type="predicted"/>
<accession>A0A0S7BGC6</accession>
<dbReference type="PANTHER" id="PTHR34934">
    <property type="entry name" value="FLAVIN-DEPENDENT THYMIDYLATE SYNTHASE"/>
    <property type="match status" value="1"/>
</dbReference>
<dbReference type="Proteomes" id="UP000055060">
    <property type="component" value="Unassembled WGS sequence"/>
</dbReference>
<dbReference type="PROSITE" id="PS51331">
    <property type="entry name" value="THYX"/>
    <property type="match status" value="2"/>
</dbReference>
<sequence length="474" mass="53767">MTVKRQVYLLDPQKIPPETIAVTFAKTSRSPQTFREIAAELSAEKSAEFHEKWVVGYGHASVAEHAVLHIAVENISRLAVEALESNRLASYTEKSTRYQKWDPDAFFIPPELEGHPLRSKFVQTCQFLFDAYQQALPAVQTVVEEVNPRNADESKSAWERRLRSKYVDVCRFLLPAASLANVGMTINARALEHAIRKMLSHPLAEVQQTGVEIKRAALETVPTLVKYANSVPYWQSAASNLTQAAAEISLPSGSSDWCQLISHESDAENRVLAAALYRFSGYSYAQCLAYLESLAATERERLAQLLLNDRDRFDIPLRELEYASYTFDLILDQGAYFELKRHRMMTQTPQPLTTRLGYALPRQMAQAGHEALFRQAMQAAQECFEEIHALFPHAASYIVPNAFNRRVLLECNWRSLDHFVALRTAPNAHFSLRRIAQRMASETRTATPLLGAYLRPNPDETWQEIENAYFTAVK</sequence>
<organism evidence="1">
    <name type="scientific">Longilinea arvoryzae</name>
    <dbReference type="NCBI Taxonomy" id="360412"/>
    <lineage>
        <taxon>Bacteria</taxon>
        <taxon>Bacillati</taxon>
        <taxon>Chloroflexota</taxon>
        <taxon>Anaerolineae</taxon>
        <taxon>Anaerolineales</taxon>
        <taxon>Anaerolineaceae</taxon>
        <taxon>Longilinea</taxon>
    </lineage>
</organism>
<evidence type="ECO:0000313" key="1">
    <source>
        <dbReference type="EMBL" id="GAP14084.1"/>
    </source>
</evidence>
<dbReference type="PANTHER" id="PTHR34934:SF1">
    <property type="entry name" value="FLAVIN-DEPENDENT THYMIDYLATE SYNTHASE"/>
    <property type="match status" value="1"/>
</dbReference>
<dbReference type="GO" id="GO:0050797">
    <property type="term" value="F:thymidylate synthase (FAD) activity"/>
    <property type="evidence" value="ECO:0007669"/>
    <property type="project" value="InterPro"/>
</dbReference>
<dbReference type="SUPFAM" id="SSF69796">
    <property type="entry name" value="Thymidylate synthase-complementing protein Thy1"/>
    <property type="match status" value="2"/>
</dbReference>
<evidence type="ECO:0000313" key="2">
    <source>
        <dbReference type="Proteomes" id="UP000055060"/>
    </source>
</evidence>
<dbReference type="AlphaFoldDB" id="A0A0S7BGC6"/>
<dbReference type="GO" id="GO:0050660">
    <property type="term" value="F:flavin adenine dinucleotide binding"/>
    <property type="evidence" value="ECO:0007669"/>
    <property type="project" value="InterPro"/>
</dbReference>
<keyword evidence="2" id="KW-1185">Reference proteome</keyword>
<dbReference type="RefSeq" id="WP_075073372.1">
    <property type="nucleotide sequence ID" value="NZ_DF967972.1"/>
</dbReference>
<dbReference type="EMBL" id="DF967972">
    <property type="protein sequence ID" value="GAP14084.1"/>
    <property type="molecule type" value="Genomic_DNA"/>
</dbReference>
<name>A0A0S7BGC6_9CHLR</name>
<dbReference type="GO" id="GO:0006231">
    <property type="term" value="P:dTMP biosynthetic process"/>
    <property type="evidence" value="ECO:0007669"/>
    <property type="project" value="InterPro"/>
</dbReference>
<dbReference type="GO" id="GO:0070402">
    <property type="term" value="F:NADPH binding"/>
    <property type="evidence" value="ECO:0007669"/>
    <property type="project" value="TreeGrafter"/>
</dbReference>
<dbReference type="GO" id="GO:0004799">
    <property type="term" value="F:thymidylate synthase activity"/>
    <property type="evidence" value="ECO:0007669"/>
    <property type="project" value="TreeGrafter"/>
</dbReference>
<dbReference type="Gene3D" id="3.30.1360.170">
    <property type="match status" value="2"/>
</dbReference>
<protein>
    <submittedName>
        <fullName evidence="1">Predicted alternative thymidylate synthase</fullName>
    </submittedName>
</protein>
<dbReference type="OrthoDB" id="9780625at2"/>
<gene>
    <name evidence="1" type="ORF">LARV_01846</name>
</gene>
<dbReference type="InterPro" id="IPR003669">
    <property type="entry name" value="Thymidylate_synthase_ThyX"/>
</dbReference>
<reference evidence="1" key="1">
    <citation type="submission" date="2015-07" db="EMBL/GenBank/DDBJ databases">
        <title>Draft Genome Sequences of Anaerolinea thermolimosa IMO-1, Bellilinea caldifistulae GOMI-1, Leptolinea tardivitalis YMTK-2, Levilinea saccharolytica KIBI-1,Longilinea arvoryzae KOME-1, Previously Described as Members of the Anaerolineaceae (Chloroflexi).</title>
        <authorList>
            <person name="Sekiguchi Y."/>
            <person name="Ohashi A."/>
            <person name="Matsuura N."/>
            <person name="Tourlousse M.D."/>
        </authorList>
    </citation>
    <scope>NUCLEOTIDE SEQUENCE [LARGE SCALE GENOMIC DNA]</scope>
    <source>
        <strain evidence="1">KOME-1</strain>
    </source>
</reference>
<dbReference type="Pfam" id="PF02511">
    <property type="entry name" value="Thy1"/>
    <property type="match status" value="2"/>
</dbReference>
<dbReference type="CDD" id="cd20175">
    <property type="entry name" value="ThyX"/>
    <property type="match status" value="2"/>
</dbReference>